<proteinExistence type="predicted"/>
<accession>A0A242MXF1</accession>
<name>A0A242MXF1_CABSO</name>
<reference evidence="1 2" key="1">
    <citation type="submission" date="2017-03" db="EMBL/GenBank/DDBJ databases">
        <title>Genome analysis of strain PAMC 26577.</title>
        <authorList>
            <person name="Oh H.-M."/>
            <person name="Yang J.-A."/>
        </authorList>
    </citation>
    <scope>NUCLEOTIDE SEQUENCE [LARGE SCALE GENOMIC DNA]</scope>
    <source>
        <strain evidence="1 2">PAMC 26577</strain>
    </source>
</reference>
<dbReference type="Proteomes" id="UP000195221">
    <property type="component" value="Unassembled WGS sequence"/>
</dbReference>
<evidence type="ECO:0000313" key="1">
    <source>
        <dbReference type="EMBL" id="OTP76118.1"/>
    </source>
</evidence>
<dbReference type="AlphaFoldDB" id="A0A242MXF1"/>
<evidence type="ECO:0000313" key="2">
    <source>
        <dbReference type="Proteomes" id="UP000195221"/>
    </source>
</evidence>
<dbReference type="EMBL" id="NBTZ01000042">
    <property type="protein sequence ID" value="OTP76118.1"/>
    <property type="molecule type" value="Genomic_DNA"/>
</dbReference>
<protein>
    <submittedName>
        <fullName evidence="1">Uncharacterized protein</fullName>
    </submittedName>
</protein>
<organism evidence="1 2">
    <name type="scientific">Caballeronia sordidicola</name>
    <name type="common">Burkholderia sordidicola</name>
    <dbReference type="NCBI Taxonomy" id="196367"/>
    <lineage>
        <taxon>Bacteria</taxon>
        <taxon>Pseudomonadati</taxon>
        <taxon>Pseudomonadota</taxon>
        <taxon>Betaproteobacteria</taxon>
        <taxon>Burkholderiales</taxon>
        <taxon>Burkholderiaceae</taxon>
        <taxon>Caballeronia</taxon>
    </lineage>
</organism>
<comment type="caution">
    <text evidence="1">The sequence shown here is derived from an EMBL/GenBank/DDBJ whole genome shotgun (WGS) entry which is preliminary data.</text>
</comment>
<sequence>MFADPSYAVAARSVAGDNEKNHGSALDCFTHAFFQHGFHPGKAVFGDR</sequence>
<gene>
    <name evidence="1" type="ORF">PAMC26577_11905</name>
</gene>